<dbReference type="GeneID" id="17356971"/>
<dbReference type="FunCoup" id="E1Z9Q6">
    <property type="interactions" value="1725"/>
</dbReference>
<dbReference type="STRING" id="554065.E1Z9Q6"/>
<keyword evidence="3" id="KW-1185">Reference proteome</keyword>
<dbReference type="KEGG" id="cvr:CHLNCDRAFT_30464"/>
<dbReference type="EMBL" id="GL433839">
    <property type="protein sequence ID" value="EFN57813.1"/>
    <property type="molecule type" value="Genomic_DNA"/>
</dbReference>
<dbReference type="PANTHER" id="PTHR10476">
    <property type="entry name" value="CHARGED MULTIVESICULAR BODY PROTEIN"/>
    <property type="match status" value="1"/>
</dbReference>
<proteinExistence type="predicted"/>
<dbReference type="OrthoDB" id="5594417at2759"/>
<dbReference type="Pfam" id="PF03357">
    <property type="entry name" value="Snf7"/>
    <property type="match status" value="1"/>
</dbReference>
<evidence type="ECO:0000256" key="1">
    <source>
        <dbReference type="SAM" id="Coils"/>
    </source>
</evidence>
<evidence type="ECO:0000313" key="2">
    <source>
        <dbReference type="EMBL" id="EFN57813.1"/>
    </source>
</evidence>
<dbReference type="OMA" id="QMANAMS"/>
<dbReference type="RefSeq" id="XP_005849915.1">
    <property type="nucleotide sequence ID" value="XM_005849853.1"/>
</dbReference>
<dbReference type="InterPro" id="IPR005024">
    <property type="entry name" value="Snf7_fam"/>
</dbReference>
<dbReference type="InParanoid" id="E1Z9Q6"/>
<dbReference type="eggNOG" id="KOG3230">
    <property type="taxonomic scope" value="Eukaryota"/>
</dbReference>
<accession>E1Z9Q6</accession>
<protein>
    <submittedName>
        <fullName evidence="2">Uncharacterized protein</fullName>
    </submittedName>
</protein>
<feature type="coiled-coil region" evidence="1">
    <location>
        <begin position="12"/>
        <end position="46"/>
    </location>
</feature>
<feature type="non-terminal residue" evidence="2">
    <location>
        <position position="135"/>
    </location>
</feature>
<organism evidence="3">
    <name type="scientific">Chlorella variabilis</name>
    <name type="common">Green alga</name>
    <dbReference type="NCBI Taxonomy" id="554065"/>
    <lineage>
        <taxon>Eukaryota</taxon>
        <taxon>Viridiplantae</taxon>
        <taxon>Chlorophyta</taxon>
        <taxon>core chlorophytes</taxon>
        <taxon>Trebouxiophyceae</taxon>
        <taxon>Chlorellales</taxon>
        <taxon>Chlorellaceae</taxon>
        <taxon>Chlorella clade</taxon>
        <taxon>Chlorella</taxon>
    </lineage>
</organism>
<reference evidence="2 3" key="1">
    <citation type="journal article" date="2010" name="Plant Cell">
        <title>The Chlorella variabilis NC64A genome reveals adaptation to photosymbiosis, coevolution with viruses, and cryptic sex.</title>
        <authorList>
            <person name="Blanc G."/>
            <person name="Duncan G."/>
            <person name="Agarkova I."/>
            <person name="Borodovsky M."/>
            <person name="Gurnon J."/>
            <person name="Kuo A."/>
            <person name="Lindquist E."/>
            <person name="Lucas S."/>
            <person name="Pangilinan J."/>
            <person name="Polle J."/>
            <person name="Salamov A."/>
            <person name="Terry A."/>
            <person name="Yamada T."/>
            <person name="Dunigan D.D."/>
            <person name="Grigoriev I.V."/>
            <person name="Claverie J.M."/>
            <person name="Van Etten J.L."/>
        </authorList>
    </citation>
    <scope>NUCLEOTIDE SEQUENCE [LARGE SCALE GENOMIC DNA]</scope>
    <source>
        <strain evidence="2 3">NC64A</strain>
    </source>
</reference>
<name>E1Z9Q6_CHLVA</name>
<keyword evidence="1" id="KW-0175">Coiled coil</keyword>
<dbReference type="Proteomes" id="UP000008141">
    <property type="component" value="Unassembled WGS sequence"/>
</dbReference>
<gene>
    <name evidence="2" type="ORF">CHLNCDRAFT_30464</name>
</gene>
<dbReference type="AlphaFoldDB" id="E1Z9Q6"/>
<dbReference type="GO" id="GO:0007034">
    <property type="term" value="P:vacuolar transport"/>
    <property type="evidence" value="ECO:0007669"/>
    <property type="project" value="InterPro"/>
</dbReference>
<dbReference type="Gene3D" id="6.10.140.1230">
    <property type="match status" value="1"/>
</dbReference>
<sequence length="135" mass="15580">MEWLFGKKKTPAELLRENKRMLDRAIRELDRERMGLQTQEKKLILEIKKMAKEGQMEAVKVMAKSLVRNRHAVNKLFQLKSQLQAVSLRIATLKSTHAMGEAMAGATKAMGAMNRRMNLPAVAKIMREFEKQNER</sequence>
<evidence type="ECO:0000313" key="3">
    <source>
        <dbReference type="Proteomes" id="UP000008141"/>
    </source>
</evidence>